<evidence type="ECO:0008006" key="3">
    <source>
        <dbReference type="Google" id="ProtNLM"/>
    </source>
</evidence>
<sequence length="100" mass="11784">MKFRKKPVIIEAFRFYVDPMPDWFSYKMINSEAITYNCDYRRFTIDEAYCVIRTLEGDMVANGGDYIIQGVNGEIYPCNPEIFEKTYEAVEGVEINWLNN</sequence>
<keyword evidence="2" id="KW-1185">Reference proteome</keyword>
<organism evidence="1 2">
    <name type="scientific">Marinococcus halophilus</name>
    <dbReference type="NCBI Taxonomy" id="1371"/>
    <lineage>
        <taxon>Bacteria</taxon>
        <taxon>Bacillati</taxon>
        <taxon>Bacillota</taxon>
        <taxon>Bacilli</taxon>
        <taxon>Bacillales</taxon>
        <taxon>Bacillaceae</taxon>
        <taxon>Marinococcus</taxon>
    </lineage>
</organism>
<dbReference type="RefSeq" id="WP_094907792.1">
    <property type="nucleotide sequence ID" value="NZ_BJUN01000001.1"/>
</dbReference>
<proteinExistence type="predicted"/>
<evidence type="ECO:0000313" key="2">
    <source>
        <dbReference type="Proteomes" id="UP000321051"/>
    </source>
</evidence>
<protein>
    <recommendedName>
        <fullName evidence="3">Phage protein</fullName>
    </recommendedName>
</protein>
<name>A0A510Y2U5_MARHA</name>
<dbReference type="AlphaFoldDB" id="A0A510Y2U5"/>
<evidence type="ECO:0000313" key="1">
    <source>
        <dbReference type="EMBL" id="GEK57171.1"/>
    </source>
</evidence>
<comment type="caution">
    <text evidence="1">The sequence shown here is derived from an EMBL/GenBank/DDBJ whole genome shotgun (WGS) entry which is preliminary data.</text>
</comment>
<dbReference type="Proteomes" id="UP000321051">
    <property type="component" value="Unassembled WGS sequence"/>
</dbReference>
<accession>A0A510Y2U5</accession>
<gene>
    <name evidence="1" type="ORF">MHA01_00760</name>
</gene>
<dbReference type="EMBL" id="BJUN01000001">
    <property type="protein sequence ID" value="GEK57171.1"/>
    <property type="molecule type" value="Genomic_DNA"/>
</dbReference>
<reference evidence="1 2" key="1">
    <citation type="submission" date="2019-07" db="EMBL/GenBank/DDBJ databases">
        <title>Whole genome shotgun sequence of Marinococcus halophilus NBRC 102359.</title>
        <authorList>
            <person name="Hosoyama A."/>
            <person name="Uohara A."/>
            <person name="Ohji S."/>
            <person name="Ichikawa N."/>
        </authorList>
    </citation>
    <scope>NUCLEOTIDE SEQUENCE [LARGE SCALE GENOMIC DNA]</scope>
    <source>
        <strain evidence="1 2">NBRC 102359</strain>
    </source>
</reference>
<dbReference type="OrthoDB" id="121684at2"/>